<dbReference type="PANTHER" id="PTHR39196:SF1">
    <property type="entry name" value="PRIMOSOME, DNAD SUBUNIT"/>
    <property type="match status" value="1"/>
</dbReference>
<reference evidence="3 4" key="1">
    <citation type="submission" date="2024-03" db="EMBL/GenBank/DDBJ databases">
        <title>Human intestinal bacterial collection.</title>
        <authorList>
            <person name="Pauvert C."/>
            <person name="Hitch T.C.A."/>
            <person name="Clavel T."/>
        </authorList>
    </citation>
    <scope>NUCLEOTIDE SEQUENCE [LARGE SCALE GENOMIC DNA]</scope>
    <source>
        <strain evidence="3 4">CLA-JM-H16</strain>
    </source>
</reference>
<dbReference type="PANTHER" id="PTHR39196">
    <property type="entry name" value="PRIMOSOME, DNAD SUBUNIT"/>
    <property type="match status" value="1"/>
</dbReference>
<feature type="domain" description="Lin1244/Lin1753-like N-terminal" evidence="2">
    <location>
        <begin position="11"/>
        <end position="103"/>
    </location>
</feature>
<evidence type="ECO:0000256" key="1">
    <source>
        <dbReference type="SAM" id="MobiDB-lite"/>
    </source>
</evidence>
<dbReference type="InterPro" id="IPR025400">
    <property type="entry name" value="Lin1244/Lin1753-like_N"/>
</dbReference>
<comment type="caution">
    <text evidence="3">The sequence shown here is derived from an EMBL/GenBank/DDBJ whole genome shotgun (WGS) entry which is preliminary data.</text>
</comment>
<evidence type="ECO:0000313" key="3">
    <source>
        <dbReference type="EMBL" id="MEQ2372578.1"/>
    </source>
</evidence>
<accession>A0ABV1BMW9</accession>
<dbReference type="EMBL" id="JBBMEJ010000056">
    <property type="protein sequence ID" value="MEQ2372578.1"/>
    <property type="molecule type" value="Genomic_DNA"/>
</dbReference>
<name>A0ABV1BMW9_9FIRM</name>
<feature type="region of interest" description="Disordered" evidence="1">
    <location>
        <begin position="138"/>
        <end position="172"/>
    </location>
</feature>
<evidence type="ECO:0000313" key="4">
    <source>
        <dbReference type="Proteomes" id="UP001473063"/>
    </source>
</evidence>
<keyword evidence="4" id="KW-1185">Reference proteome</keyword>
<gene>
    <name evidence="3" type="ORF">WMO28_17010</name>
</gene>
<feature type="compositionally biased region" description="Polar residues" evidence="1">
    <location>
        <begin position="142"/>
        <end position="151"/>
    </location>
</feature>
<organism evidence="3 4">
    <name type="scientific">Blautia aquisgranensis</name>
    <dbReference type="NCBI Taxonomy" id="3133153"/>
    <lineage>
        <taxon>Bacteria</taxon>
        <taxon>Bacillati</taxon>
        <taxon>Bacillota</taxon>
        <taxon>Clostridia</taxon>
        <taxon>Lachnospirales</taxon>
        <taxon>Lachnospiraceae</taxon>
        <taxon>Blautia</taxon>
    </lineage>
</organism>
<dbReference type="RefSeq" id="WP_349057737.1">
    <property type="nucleotide sequence ID" value="NZ_JBBMEJ010000056.1"/>
</dbReference>
<proteinExistence type="predicted"/>
<dbReference type="Proteomes" id="UP001473063">
    <property type="component" value="Unassembled WGS sequence"/>
</dbReference>
<evidence type="ECO:0000259" key="2">
    <source>
        <dbReference type="Pfam" id="PF14297"/>
    </source>
</evidence>
<sequence>MARRRQEGNLFFRLDVDFFSDRKVKILKARYGADGITLYLYLLCEIYKIGYYLKIDEDFEYIVSDDLNMESNKVKQVLNFLLERSLFDNTLFQSDKVLTSAGIQRRYQAMVKARALKTPITVERFWLLPEEETETFIKVHPSLNNSENNPDNSRKKDDNSRKNDTKGKEKKEKYIYTAPPGTYFEDPSLNDIFLLFLKSRQNKGDQLTEEQIQLLTEEVLSLSSDPEERIAMVKKSIMNGWKGFYPVKKQKKKGTSKNRFNNFHQRDYDFADYERRLLKQGPGGDEERGCKRSMG</sequence>
<dbReference type="Pfam" id="PF14297">
    <property type="entry name" value="Lin1244_N"/>
    <property type="match status" value="1"/>
</dbReference>
<protein>
    <submittedName>
        <fullName evidence="3">DUF4373 domain-containing protein</fullName>
    </submittedName>
</protein>
<feature type="compositionally biased region" description="Basic and acidic residues" evidence="1">
    <location>
        <begin position="152"/>
        <end position="172"/>
    </location>
</feature>